<dbReference type="Proteomes" id="UP001139981">
    <property type="component" value="Unassembled WGS sequence"/>
</dbReference>
<proteinExistence type="predicted"/>
<keyword evidence="2" id="KW-1185">Reference proteome</keyword>
<gene>
    <name evidence="1" type="ORF">IWW38_003662</name>
</gene>
<sequence length="359" mass="39602">MSCNKDAAHSPAEVSTNEASQALLPYLLTEEEASGLLSTASAVTDSDGSDTGDSFCEDGHKANTDVVDPLLLPSGSITYDLYRWHRNSRARQSAERQQPRWSRHRVHSRSASIAECFVVQSEPEWDLSQSHSQLNMPGGFRRHYMHQKAIDEGRATSVLTASFVDFLALFGHFAGGSYPSDEDDDDENEDDDEGNTLSTYGSTDSITRRRLFFERKHAVQTAPAISSAIGNAPVGHRGASTQKTFFLLIKSFIGSGVLFLPRAFYNGGLLFSSILMLVVAAASLYTMLLLVKCYERVHCGYGEMGRRLYGKWMERVVLVSIVVSQVGFSCAGAIFVATNMRDLFNAATGCRYRLGLNFW</sequence>
<comment type="caution">
    <text evidence="1">The sequence shown here is derived from an EMBL/GenBank/DDBJ whole genome shotgun (WGS) entry which is preliminary data.</text>
</comment>
<organism evidence="1 2">
    <name type="scientific">Coemansia aciculifera</name>
    <dbReference type="NCBI Taxonomy" id="417176"/>
    <lineage>
        <taxon>Eukaryota</taxon>
        <taxon>Fungi</taxon>
        <taxon>Fungi incertae sedis</taxon>
        <taxon>Zoopagomycota</taxon>
        <taxon>Kickxellomycotina</taxon>
        <taxon>Kickxellomycetes</taxon>
        <taxon>Kickxellales</taxon>
        <taxon>Kickxellaceae</taxon>
        <taxon>Coemansia</taxon>
    </lineage>
</organism>
<evidence type="ECO:0000313" key="1">
    <source>
        <dbReference type="EMBL" id="KAJ2891338.1"/>
    </source>
</evidence>
<accession>A0ACC1M1Q5</accession>
<name>A0ACC1M1Q5_9FUNG</name>
<dbReference type="EMBL" id="JANBVB010001017">
    <property type="protein sequence ID" value="KAJ2891338.1"/>
    <property type="molecule type" value="Genomic_DNA"/>
</dbReference>
<feature type="non-terminal residue" evidence="1">
    <location>
        <position position="359"/>
    </location>
</feature>
<protein>
    <submittedName>
        <fullName evidence="1">Uncharacterized protein</fullName>
    </submittedName>
</protein>
<reference evidence="1" key="1">
    <citation type="submission" date="2022-07" db="EMBL/GenBank/DDBJ databases">
        <title>Phylogenomic reconstructions and comparative analyses of Kickxellomycotina fungi.</title>
        <authorList>
            <person name="Reynolds N.K."/>
            <person name="Stajich J.E."/>
            <person name="Barry K."/>
            <person name="Grigoriev I.V."/>
            <person name="Crous P."/>
            <person name="Smith M.E."/>
        </authorList>
    </citation>
    <scope>NUCLEOTIDE SEQUENCE</scope>
    <source>
        <strain evidence="1">CBS 190363</strain>
    </source>
</reference>
<evidence type="ECO:0000313" key="2">
    <source>
        <dbReference type="Proteomes" id="UP001139981"/>
    </source>
</evidence>